<sequence>MSASSPRPRSSTDLTSALVSVFECPVCLDPVMPPIAQCINGHLLCFPCRKKVSMCPLCREHISNVRALAMEKVAEKLPYPCNYSDYGCPAKPILKDKPDHEKTCEFRPCACVFTAEACKWTGPPRDMLAHIREAHKNLTTMLGEKTEFVINNPDTPWNKEIRAVQLCSGQHFMLVLAKQQVGAFNLVRVFIQILGTPKEAQQFTYKLEIRGDDRTLTWSCRPTSVLEGIQQVTLPGDGLVFDSRSFAHEAKLNVKVTIKRLFSTDENRGQGDSDCRDSYFRMFGAPGKKSSDVQDGGRKQTARTGNGDWDSEDSEANDLRDSYFRMFKPRKQYP</sequence>
<name>A0ACB7T5S7_HYAAI</name>
<keyword evidence="2" id="KW-1185">Reference proteome</keyword>
<dbReference type="EMBL" id="CM023491">
    <property type="protein sequence ID" value="KAH6941344.1"/>
    <property type="molecule type" value="Genomic_DNA"/>
</dbReference>
<accession>A0ACB7T5S7</accession>
<dbReference type="Proteomes" id="UP000821845">
    <property type="component" value="Chromosome 11"/>
</dbReference>
<proteinExistence type="predicted"/>
<gene>
    <name evidence="1" type="ORF">HPB50_016679</name>
</gene>
<evidence type="ECO:0000313" key="1">
    <source>
        <dbReference type="EMBL" id="KAH6941344.1"/>
    </source>
</evidence>
<evidence type="ECO:0000313" key="2">
    <source>
        <dbReference type="Proteomes" id="UP000821845"/>
    </source>
</evidence>
<organism evidence="1 2">
    <name type="scientific">Hyalomma asiaticum</name>
    <name type="common">Tick</name>
    <dbReference type="NCBI Taxonomy" id="266040"/>
    <lineage>
        <taxon>Eukaryota</taxon>
        <taxon>Metazoa</taxon>
        <taxon>Ecdysozoa</taxon>
        <taxon>Arthropoda</taxon>
        <taxon>Chelicerata</taxon>
        <taxon>Arachnida</taxon>
        <taxon>Acari</taxon>
        <taxon>Parasitiformes</taxon>
        <taxon>Ixodida</taxon>
        <taxon>Ixodoidea</taxon>
        <taxon>Ixodidae</taxon>
        <taxon>Hyalomminae</taxon>
        <taxon>Hyalomma</taxon>
    </lineage>
</organism>
<protein>
    <submittedName>
        <fullName evidence="1">Uncharacterized protein</fullName>
    </submittedName>
</protein>
<comment type="caution">
    <text evidence="1">The sequence shown here is derived from an EMBL/GenBank/DDBJ whole genome shotgun (WGS) entry which is preliminary data.</text>
</comment>
<reference evidence="1" key="1">
    <citation type="submission" date="2020-05" db="EMBL/GenBank/DDBJ databases">
        <title>Large-scale comparative analyses of tick genomes elucidate their genetic diversity and vector capacities.</title>
        <authorList>
            <person name="Jia N."/>
            <person name="Wang J."/>
            <person name="Shi W."/>
            <person name="Du L."/>
            <person name="Sun Y."/>
            <person name="Zhan W."/>
            <person name="Jiang J."/>
            <person name="Wang Q."/>
            <person name="Zhang B."/>
            <person name="Ji P."/>
            <person name="Sakyi L.B."/>
            <person name="Cui X."/>
            <person name="Yuan T."/>
            <person name="Jiang B."/>
            <person name="Yang W."/>
            <person name="Lam T.T.-Y."/>
            <person name="Chang Q."/>
            <person name="Ding S."/>
            <person name="Wang X."/>
            <person name="Zhu J."/>
            <person name="Ruan X."/>
            <person name="Zhao L."/>
            <person name="Wei J."/>
            <person name="Que T."/>
            <person name="Du C."/>
            <person name="Cheng J."/>
            <person name="Dai P."/>
            <person name="Han X."/>
            <person name="Huang E."/>
            <person name="Gao Y."/>
            <person name="Liu J."/>
            <person name="Shao H."/>
            <person name="Ye R."/>
            <person name="Li L."/>
            <person name="Wei W."/>
            <person name="Wang X."/>
            <person name="Wang C."/>
            <person name="Yang T."/>
            <person name="Huo Q."/>
            <person name="Li W."/>
            <person name="Guo W."/>
            <person name="Chen H."/>
            <person name="Zhou L."/>
            <person name="Ni X."/>
            <person name="Tian J."/>
            <person name="Zhou Y."/>
            <person name="Sheng Y."/>
            <person name="Liu T."/>
            <person name="Pan Y."/>
            <person name="Xia L."/>
            <person name="Li J."/>
            <person name="Zhao F."/>
            <person name="Cao W."/>
        </authorList>
    </citation>
    <scope>NUCLEOTIDE SEQUENCE</scope>
    <source>
        <strain evidence="1">Hyas-2018</strain>
    </source>
</reference>